<evidence type="ECO:0000256" key="6">
    <source>
        <dbReference type="ARBA" id="ARBA00022692"/>
    </source>
</evidence>
<comment type="subcellular location">
    <subcellularLocation>
        <location evidence="1">Cell inner membrane</location>
        <topology evidence="1">Single-pass membrane protein</topology>
        <orientation evidence="1">Periplasmic side</orientation>
    </subcellularLocation>
</comment>
<dbReference type="PANTHER" id="PTHR33446:SF2">
    <property type="entry name" value="PROTEIN TONB"/>
    <property type="match status" value="1"/>
</dbReference>
<keyword evidence="13" id="KW-1185">Reference proteome</keyword>
<name>A0ABY4AAE2_9BURK</name>
<proteinExistence type="inferred from homology"/>
<evidence type="ECO:0000313" key="12">
    <source>
        <dbReference type="EMBL" id="UOD31765.1"/>
    </source>
</evidence>
<feature type="transmembrane region" description="Helical" evidence="10">
    <location>
        <begin position="26"/>
        <end position="43"/>
    </location>
</feature>
<dbReference type="PROSITE" id="PS52015">
    <property type="entry name" value="TONB_CTD"/>
    <property type="match status" value="1"/>
</dbReference>
<keyword evidence="6 10" id="KW-0812">Transmembrane</keyword>
<dbReference type="EMBL" id="CP063361">
    <property type="protein sequence ID" value="UOD31765.1"/>
    <property type="molecule type" value="Genomic_DNA"/>
</dbReference>
<organism evidence="12 13">
    <name type="scientific">Massilia violaceinigra</name>
    <dbReference type="NCBI Taxonomy" id="2045208"/>
    <lineage>
        <taxon>Bacteria</taxon>
        <taxon>Pseudomonadati</taxon>
        <taxon>Pseudomonadota</taxon>
        <taxon>Betaproteobacteria</taxon>
        <taxon>Burkholderiales</taxon>
        <taxon>Oxalobacteraceae</taxon>
        <taxon>Telluria group</taxon>
        <taxon>Massilia</taxon>
    </lineage>
</organism>
<dbReference type="PANTHER" id="PTHR33446">
    <property type="entry name" value="PROTEIN TONB-RELATED"/>
    <property type="match status" value="1"/>
</dbReference>
<evidence type="ECO:0000256" key="10">
    <source>
        <dbReference type="SAM" id="Phobius"/>
    </source>
</evidence>
<keyword evidence="7" id="KW-0653">Protein transport</keyword>
<evidence type="ECO:0000256" key="4">
    <source>
        <dbReference type="ARBA" id="ARBA00022475"/>
    </source>
</evidence>
<keyword evidence="5" id="KW-0997">Cell inner membrane</keyword>
<evidence type="ECO:0000256" key="3">
    <source>
        <dbReference type="ARBA" id="ARBA00022448"/>
    </source>
</evidence>
<dbReference type="NCBIfam" id="TIGR01352">
    <property type="entry name" value="tonB_Cterm"/>
    <property type="match status" value="1"/>
</dbReference>
<reference evidence="12 13" key="1">
    <citation type="submission" date="2020-10" db="EMBL/GenBank/DDBJ databases">
        <title>Genome analysis of Massilia species.</title>
        <authorList>
            <person name="Jung D.-H."/>
        </authorList>
    </citation>
    <scope>NUCLEOTIDE SEQUENCE [LARGE SCALE GENOMIC DNA]</scope>
    <source>
        <strain evidence="13">sipir</strain>
    </source>
</reference>
<dbReference type="InterPro" id="IPR037682">
    <property type="entry name" value="TonB_C"/>
</dbReference>
<accession>A0ABY4AAE2</accession>
<evidence type="ECO:0000259" key="11">
    <source>
        <dbReference type="PROSITE" id="PS52015"/>
    </source>
</evidence>
<evidence type="ECO:0000256" key="8">
    <source>
        <dbReference type="ARBA" id="ARBA00022989"/>
    </source>
</evidence>
<keyword evidence="4" id="KW-1003">Cell membrane</keyword>
<evidence type="ECO:0000313" key="13">
    <source>
        <dbReference type="Proteomes" id="UP000831532"/>
    </source>
</evidence>
<comment type="similarity">
    <text evidence="2">Belongs to the TonB family.</text>
</comment>
<keyword evidence="9 10" id="KW-0472">Membrane</keyword>
<evidence type="ECO:0000256" key="5">
    <source>
        <dbReference type="ARBA" id="ARBA00022519"/>
    </source>
</evidence>
<keyword evidence="8 10" id="KW-1133">Transmembrane helix</keyword>
<evidence type="ECO:0000256" key="1">
    <source>
        <dbReference type="ARBA" id="ARBA00004383"/>
    </source>
</evidence>
<dbReference type="Gene3D" id="3.30.1150.10">
    <property type="match status" value="1"/>
</dbReference>
<dbReference type="Proteomes" id="UP000831532">
    <property type="component" value="Chromosome"/>
</dbReference>
<gene>
    <name evidence="12" type="ORF">INH39_08810</name>
</gene>
<evidence type="ECO:0000256" key="9">
    <source>
        <dbReference type="ARBA" id="ARBA00023136"/>
    </source>
</evidence>
<dbReference type="SUPFAM" id="SSF74653">
    <property type="entry name" value="TolA/TonB C-terminal domain"/>
    <property type="match status" value="1"/>
</dbReference>
<keyword evidence="3" id="KW-0813">Transport</keyword>
<sequence>MSAMTFSTEPGMGDPTAVVAKLRAKFGPVAVVIAIHAALFYLISSGLLHRMAEVALPQAVMVSFVAPPPPPKPAAPAAPKVVSVATVRPPPRVVVPVTPIVQAPVDNTITASPPAAQVASEAPPSPVVVAAPPAPPSPGPKTISSGVEYIQAPQPVYPTMSKRMGEQGKVVLLILVNEKGMPDQVKVQSSSGSSRLDEAGRQAAMRAVFKPHVEDGHAVSVYVIVPLTFQLAS</sequence>
<protein>
    <submittedName>
        <fullName evidence="12">Energy transducer TonB</fullName>
    </submittedName>
</protein>
<dbReference type="Pfam" id="PF03544">
    <property type="entry name" value="TonB_C"/>
    <property type="match status" value="1"/>
</dbReference>
<feature type="domain" description="TonB C-terminal" evidence="11">
    <location>
        <begin position="142"/>
        <end position="233"/>
    </location>
</feature>
<dbReference type="InterPro" id="IPR006260">
    <property type="entry name" value="TonB/TolA_C"/>
</dbReference>
<dbReference type="InterPro" id="IPR051045">
    <property type="entry name" value="TonB-dependent_transducer"/>
</dbReference>
<evidence type="ECO:0000256" key="7">
    <source>
        <dbReference type="ARBA" id="ARBA00022927"/>
    </source>
</evidence>
<evidence type="ECO:0000256" key="2">
    <source>
        <dbReference type="ARBA" id="ARBA00006555"/>
    </source>
</evidence>